<dbReference type="InterPro" id="IPR050834">
    <property type="entry name" value="Glycosyltransf_2"/>
</dbReference>
<evidence type="ECO:0000313" key="3">
    <source>
        <dbReference type="Proteomes" id="UP001501257"/>
    </source>
</evidence>
<name>A0ABP9TLS4_9MICC</name>
<gene>
    <name evidence="2" type="ORF">GCM10025778_21190</name>
</gene>
<dbReference type="Proteomes" id="UP001501257">
    <property type="component" value="Unassembled WGS sequence"/>
</dbReference>
<feature type="domain" description="Glycosyltransferase 2-like" evidence="1">
    <location>
        <begin position="19"/>
        <end position="154"/>
    </location>
</feature>
<reference evidence="3" key="1">
    <citation type="journal article" date="2019" name="Int. J. Syst. Evol. Microbiol.">
        <title>The Global Catalogue of Microorganisms (GCM) 10K type strain sequencing project: providing services to taxonomists for standard genome sequencing and annotation.</title>
        <authorList>
            <consortium name="The Broad Institute Genomics Platform"/>
            <consortium name="The Broad Institute Genome Sequencing Center for Infectious Disease"/>
            <person name="Wu L."/>
            <person name="Ma J."/>
        </authorList>
    </citation>
    <scope>NUCLEOTIDE SEQUENCE [LARGE SCALE GENOMIC DNA]</scope>
    <source>
        <strain evidence="3">JCM 18952</strain>
    </source>
</reference>
<accession>A0ABP9TLS4</accession>
<dbReference type="PANTHER" id="PTHR43685:SF2">
    <property type="entry name" value="GLYCOSYLTRANSFERASE 2-LIKE DOMAIN-CONTAINING PROTEIN"/>
    <property type="match status" value="1"/>
</dbReference>
<sequence length="339" mass="36521">MPSTSTPTGSASGVPGLISVIIPALDQQDFIADALASLANQQLGGRELEVLLIDDASTDATAVLGAGFGAQLPGLRIISHGTTLGVSAARNTGLEHATGEFIAFLDPDDWMGPEQLRLLAQGLEDLGVDFVRCDHVRVSGTKRELHRAPQARRNTTLDPVQDIAPIHTASMIDYPFVWAGMYRTDVLAAAAPRFKDSLRTCEDREWFWRLCLNAESYAVLDAPGIFYRRGVPGSLTGIFDERQLDFLPAYASILSMATEGCAEAGHGAKAMRQFFAIACHHLARSEQFTPALRTRLRGGTAKLLAESPAELVARSLDQLDAPRRKILTGLRASLSGQVA</sequence>
<dbReference type="EMBL" id="BAABLK010000029">
    <property type="protein sequence ID" value="GAA5227586.1"/>
    <property type="molecule type" value="Genomic_DNA"/>
</dbReference>
<dbReference type="InterPro" id="IPR029044">
    <property type="entry name" value="Nucleotide-diphossugar_trans"/>
</dbReference>
<comment type="caution">
    <text evidence="2">The sequence shown here is derived from an EMBL/GenBank/DDBJ whole genome shotgun (WGS) entry which is preliminary data.</text>
</comment>
<organism evidence="2 3">
    <name type="scientific">Paeniglutamicibacter antarcticus</name>
    <dbReference type="NCBI Taxonomy" id="494023"/>
    <lineage>
        <taxon>Bacteria</taxon>
        <taxon>Bacillati</taxon>
        <taxon>Actinomycetota</taxon>
        <taxon>Actinomycetes</taxon>
        <taxon>Micrococcales</taxon>
        <taxon>Micrococcaceae</taxon>
        <taxon>Paeniglutamicibacter</taxon>
    </lineage>
</organism>
<dbReference type="RefSeq" id="WP_210102320.1">
    <property type="nucleotide sequence ID" value="NZ_BAABLK010000029.1"/>
</dbReference>
<dbReference type="PANTHER" id="PTHR43685">
    <property type="entry name" value="GLYCOSYLTRANSFERASE"/>
    <property type="match status" value="1"/>
</dbReference>
<evidence type="ECO:0000313" key="2">
    <source>
        <dbReference type="EMBL" id="GAA5227586.1"/>
    </source>
</evidence>
<proteinExistence type="predicted"/>
<protein>
    <submittedName>
        <fullName evidence="2">Glycosyltransferase family 2 protein</fullName>
    </submittedName>
</protein>
<dbReference type="CDD" id="cd00761">
    <property type="entry name" value="Glyco_tranf_GTA_type"/>
    <property type="match status" value="1"/>
</dbReference>
<evidence type="ECO:0000259" key="1">
    <source>
        <dbReference type="Pfam" id="PF00535"/>
    </source>
</evidence>
<dbReference type="Pfam" id="PF00535">
    <property type="entry name" value="Glycos_transf_2"/>
    <property type="match status" value="1"/>
</dbReference>
<dbReference type="InterPro" id="IPR001173">
    <property type="entry name" value="Glyco_trans_2-like"/>
</dbReference>
<dbReference type="SUPFAM" id="SSF53448">
    <property type="entry name" value="Nucleotide-diphospho-sugar transferases"/>
    <property type="match status" value="1"/>
</dbReference>
<dbReference type="Gene3D" id="3.90.550.10">
    <property type="entry name" value="Spore Coat Polysaccharide Biosynthesis Protein SpsA, Chain A"/>
    <property type="match status" value="1"/>
</dbReference>
<keyword evidence="3" id="KW-1185">Reference proteome</keyword>